<name>A0A3A8ADP9_9HYPH</name>
<dbReference type="PROSITE" id="PS51677">
    <property type="entry name" value="NODB"/>
    <property type="match status" value="1"/>
</dbReference>
<evidence type="ECO:0000256" key="3">
    <source>
        <dbReference type="ARBA" id="ARBA00020071"/>
    </source>
</evidence>
<reference evidence="7 8" key="1">
    <citation type="journal article" date="2018" name="Int. J. Syst. Bacteriol.">
        <title>Oceaniradius stylonemae gen. nov., sp. nov., isolated from a red alga, Stylonema cornu-cervi.</title>
        <authorList>
            <person name="Jeong S."/>
        </authorList>
    </citation>
    <scope>NUCLEOTIDE SEQUENCE [LARGE SCALE GENOMIC DNA]</scope>
    <source>
        <strain evidence="7 8">StC1</strain>
    </source>
</reference>
<dbReference type="PANTHER" id="PTHR34216">
    <property type="match status" value="1"/>
</dbReference>
<accession>A0A3A8ADP9</accession>
<dbReference type="CDD" id="cd10968">
    <property type="entry name" value="CE4_Mlr8448_like_5s"/>
    <property type="match status" value="1"/>
</dbReference>
<organism evidence="7 8">
    <name type="scientific">Oceaniradius stylonematis</name>
    <dbReference type="NCBI Taxonomy" id="2184161"/>
    <lineage>
        <taxon>Bacteria</taxon>
        <taxon>Pseudomonadati</taxon>
        <taxon>Pseudomonadota</taxon>
        <taxon>Alphaproteobacteria</taxon>
        <taxon>Hyphomicrobiales</taxon>
        <taxon>Ahrensiaceae</taxon>
        <taxon>Oceaniradius</taxon>
    </lineage>
</organism>
<feature type="domain" description="NodB homology" evidence="6">
    <location>
        <begin position="101"/>
        <end position="350"/>
    </location>
</feature>
<evidence type="ECO:0000256" key="2">
    <source>
        <dbReference type="ARBA" id="ARBA00010973"/>
    </source>
</evidence>
<comment type="function">
    <text evidence="1">Is involved in generating a small heat-stable compound (Nod), an acylated oligomer of N-acetylglucosamine, that stimulates mitosis in various plant protoplasts.</text>
</comment>
<evidence type="ECO:0000256" key="4">
    <source>
        <dbReference type="ARBA" id="ARBA00022729"/>
    </source>
</evidence>
<dbReference type="SUPFAM" id="SSF88713">
    <property type="entry name" value="Glycoside hydrolase/deacetylase"/>
    <property type="match status" value="1"/>
</dbReference>
<evidence type="ECO:0000256" key="5">
    <source>
        <dbReference type="ARBA" id="ARBA00032976"/>
    </source>
</evidence>
<keyword evidence="8" id="KW-1185">Reference proteome</keyword>
<evidence type="ECO:0000313" key="8">
    <source>
        <dbReference type="Proteomes" id="UP000246132"/>
    </source>
</evidence>
<dbReference type="EMBL" id="QFWV02000004">
    <property type="protein sequence ID" value="RKF07478.1"/>
    <property type="molecule type" value="Genomic_DNA"/>
</dbReference>
<evidence type="ECO:0000256" key="1">
    <source>
        <dbReference type="ARBA" id="ARBA00003236"/>
    </source>
</evidence>
<dbReference type="InterPro" id="IPR011330">
    <property type="entry name" value="Glyco_hydro/deAcase_b/a-brl"/>
</dbReference>
<dbReference type="PANTHER" id="PTHR34216:SF7">
    <property type="entry name" value="POLY-BETA-1,6-N-ACETYL-D-GLUCOSAMINE N-DEACETYLASE"/>
    <property type="match status" value="1"/>
</dbReference>
<sequence length="350" mass="38810">MAARATAKRYLKYGIIRAGLEAVALPGVRSLFPSAAGRGVIFTLHHVRPEQETTRFSPNALLSVTPEFLEQAVETALESGLTPVHLHDLPALLAEPGDQRRFVAFTLDDGYRNNAEFAAPVFRRHGVPYTIFINPGFVERTRSIWWETAAAIARKADRIDFDFGDGPETLRATTTARKFAAFERFAAFVQSIDEDEAVQRIDDVARQVHNIDPMAIVDSLVMDEEELRRLAEDRLVHLGAHTMTHVNLRRVSDERLNAEIEQSRAAVEAYAGRRPQSFAYPYGWTKAVGAREVKAVADAGFAAAVTTQPGVLNAACLQNPTAMPRVSLNGHFQKKRYVEALLSGVPFKLM</sequence>
<dbReference type="Gene3D" id="3.20.20.370">
    <property type="entry name" value="Glycoside hydrolase/deacetylase"/>
    <property type="match status" value="1"/>
</dbReference>
<protein>
    <recommendedName>
        <fullName evidence="3">Chitooligosaccharide deacetylase</fullName>
    </recommendedName>
    <alternativeName>
        <fullName evidence="5">Nodulation protein B</fullName>
    </alternativeName>
</protein>
<keyword evidence="4" id="KW-0732">Signal</keyword>
<proteinExistence type="inferred from homology"/>
<dbReference type="Proteomes" id="UP000246132">
    <property type="component" value="Unassembled WGS sequence"/>
</dbReference>
<evidence type="ECO:0000259" key="6">
    <source>
        <dbReference type="PROSITE" id="PS51677"/>
    </source>
</evidence>
<dbReference type="GO" id="GO:0005975">
    <property type="term" value="P:carbohydrate metabolic process"/>
    <property type="evidence" value="ECO:0007669"/>
    <property type="project" value="InterPro"/>
</dbReference>
<dbReference type="OrthoDB" id="9782872at2"/>
<dbReference type="InterPro" id="IPR051398">
    <property type="entry name" value="Polysacch_Deacetylase"/>
</dbReference>
<dbReference type="GO" id="GO:0016810">
    <property type="term" value="F:hydrolase activity, acting on carbon-nitrogen (but not peptide) bonds"/>
    <property type="evidence" value="ECO:0007669"/>
    <property type="project" value="InterPro"/>
</dbReference>
<dbReference type="AlphaFoldDB" id="A0A3A8ADP9"/>
<gene>
    <name evidence="7" type="ORF">DEM25_006665</name>
</gene>
<dbReference type="InterPro" id="IPR002509">
    <property type="entry name" value="NODB_dom"/>
</dbReference>
<comment type="caution">
    <text evidence="7">The sequence shown here is derived from an EMBL/GenBank/DDBJ whole genome shotgun (WGS) entry which is preliminary data.</text>
</comment>
<dbReference type="RefSeq" id="WP_109765722.1">
    <property type="nucleotide sequence ID" value="NZ_QFWV02000004.1"/>
</dbReference>
<comment type="similarity">
    <text evidence="2">Belongs to the polysaccharide deacetylase family.</text>
</comment>
<dbReference type="Pfam" id="PF01522">
    <property type="entry name" value="Polysacc_deac_1"/>
    <property type="match status" value="2"/>
</dbReference>
<evidence type="ECO:0000313" key="7">
    <source>
        <dbReference type="EMBL" id="RKF07478.1"/>
    </source>
</evidence>